<dbReference type="AlphaFoldDB" id="A0A8H2VS58"/>
<dbReference type="EMBL" id="CAJHIA010000009">
    <property type="protein sequence ID" value="CAD6443243.1"/>
    <property type="molecule type" value="Genomic_DNA"/>
</dbReference>
<proteinExistence type="predicted"/>
<accession>A0A8H2VS58</accession>
<protein>
    <submittedName>
        <fullName evidence="1">E7049923-cc4b-4385-ba9e-e2a86723d5bb-CDS</fullName>
    </submittedName>
</protein>
<keyword evidence="2" id="KW-1185">Reference proteome</keyword>
<evidence type="ECO:0000313" key="2">
    <source>
        <dbReference type="Proteomes" id="UP000624404"/>
    </source>
</evidence>
<dbReference type="OrthoDB" id="3560035at2759"/>
<reference evidence="1" key="1">
    <citation type="submission" date="2020-10" db="EMBL/GenBank/DDBJ databases">
        <authorList>
            <person name="Kusch S."/>
        </authorList>
    </citation>
    <scope>NUCLEOTIDE SEQUENCE</scope>
    <source>
        <strain evidence="1">SwB9</strain>
    </source>
</reference>
<evidence type="ECO:0000313" key="1">
    <source>
        <dbReference type="EMBL" id="CAD6443243.1"/>
    </source>
</evidence>
<gene>
    <name evidence="1" type="ORF">SCLTRI_LOCUS3035</name>
</gene>
<sequence length="115" mass="12984">MSAARASKAAVALSIIQFLTLVGLIGFFARAIHKYRAACSTTSAHARQVHSSLLHQRPVIGGTYRMRETYERNVPTQSRYRNRDEGMQVCGHVETIEVERSEENDGRTDFWPAFV</sequence>
<comment type="caution">
    <text evidence="1">The sequence shown here is derived from an EMBL/GenBank/DDBJ whole genome shotgun (WGS) entry which is preliminary data.</text>
</comment>
<name>A0A8H2VS58_9HELO</name>
<dbReference type="Proteomes" id="UP000624404">
    <property type="component" value="Unassembled WGS sequence"/>
</dbReference>
<organism evidence="1 2">
    <name type="scientific">Sclerotinia trifoliorum</name>
    <dbReference type="NCBI Taxonomy" id="28548"/>
    <lineage>
        <taxon>Eukaryota</taxon>
        <taxon>Fungi</taxon>
        <taxon>Dikarya</taxon>
        <taxon>Ascomycota</taxon>
        <taxon>Pezizomycotina</taxon>
        <taxon>Leotiomycetes</taxon>
        <taxon>Helotiales</taxon>
        <taxon>Sclerotiniaceae</taxon>
        <taxon>Sclerotinia</taxon>
    </lineage>
</organism>